<dbReference type="AlphaFoldDB" id="K1PT84"/>
<sequence>MYEFIALWCTWPGSAGRCLYPALVLVPGVHHCEGVLTDVLTLLLCREHIVGVGIGTVRPQERFTFPGSSMVKVEHNRWDFPGGSAAELDRGNFIAVCYTGGSLYTHKGAASNYLCLPENPQWGTRSLNNFQAFVYGAEYENNFFGENALQQDVPCSVCKTKTGTNSVMIPARTSCYDGWTIQYKGYLGAGYHDHSASTEYICVDENVQFVPGGYENKNGVLIYPVVAKCGSLRCHPYIENKPIACVVCSN</sequence>
<gene>
    <name evidence="1" type="ORF">CGI_10021497</name>
</gene>
<dbReference type="GO" id="GO:0005615">
    <property type="term" value="C:extracellular space"/>
    <property type="evidence" value="ECO:0007669"/>
    <property type="project" value="TreeGrafter"/>
</dbReference>
<organism evidence="1">
    <name type="scientific">Magallana gigas</name>
    <name type="common">Pacific oyster</name>
    <name type="synonym">Crassostrea gigas</name>
    <dbReference type="NCBI Taxonomy" id="29159"/>
    <lineage>
        <taxon>Eukaryota</taxon>
        <taxon>Metazoa</taxon>
        <taxon>Spiralia</taxon>
        <taxon>Lophotrochozoa</taxon>
        <taxon>Mollusca</taxon>
        <taxon>Bivalvia</taxon>
        <taxon>Autobranchia</taxon>
        <taxon>Pteriomorphia</taxon>
        <taxon>Ostreida</taxon>
        <taxon>Ostreoidea</taxon>
        <taxon>Ostreidae</taxon>
        <taxon>Magallana</taxon>
    </lineage>
</organism>
<evidence type="ECO:0000313" key="1">
    <source>
        <dbReference type="EMBL" id="EKC24898.1"/>
    </source>
</evidence>
<dbReference type="PANTHER" id="PTHR24024:SF18">
    <property type="entry name" value="SHORT-CHAIN COLLAGEN C4-LIKE"/>
    <property type="match status" value="1"/>
</dbReference>
<dbReference type="EMBL" id="JH816055">
    <property type="protein sequence ID" value="EKC24898.1"/>
    <property type="molecule type" value="Genomic_DNA"/>
</dbReference>
<dbReference type="PANTHER" id="PTHR24024">
    <property type="entry name" value="PULMONARY SURFACTANT-ASSOCIATED PROTEIN A"/>
    <property type="match status" value="1"/>
</dbReference>
<reference evidence="1" key="1">
    <citation type="journal article" date="2012" name="Nature">
        <title>The oyster genome reveals stress adaptation and complexity of shell formation.</title>
        <authorList>
            <person name="Zhang G."/>
            <person name="Fang X."/>
            <person name="Guo X."/>
            <person name="Li L."/>
            <person name="Luo R."/>
            <person name="Xu F."/>
            <person name="Yang P."/>
            <person name="Zhang L."/>
            <person name="Wang X."/>
            <person name="Qi H."/>
            <person name="Xiong Z."/>
            <person name="Que H."/>
            <person name="Xie Y."/>
            <person name="Holland P.W."/>
            <person name="Paps J."/>
            <person name="Zhu Y."/>
            <person name="Wu F."/>
            <person name="Chen Y."/>
            <person name="Wang J."/>
            <person name="Peng C."/>
            <person name="Meng J."/>
            <person name="Yang L."/>
            <person name="Liu J."/>
            <person name="Wen B."/>
            <person name="Zhang N."/>
            <person name="Huang Z."/>
            <person name="Zhu Q."/>
            <person name="Feng Y."/>
            <person name="Mount A."/>
            <person name="Hedgecock D."/>
            <person name="Xu Z."/>
            <person name="Liu Y."/>
            <person name="Domazet-Loso T."/>
            <person name="Du Y."/>
            <person name="Sun X."/>
            <person name="Zhang S."/>
            <person name="Liu B."/>
            <person name="Cheng P."/>
            <person name="Jiang X."/>
            <person name="Li J."/>
            <person name="Fan D."/>
            <person name="Wang W."/>
            <person name="Fu W."/>
            <person name="Wang T."/>
            <person name="Wang B."/>
            <person name="Zhang J."/>
            <person name="Peng Z."/>
            <person name="Li Y."/>
            <person name="Li N."/>
            <person name="Wang J."/>
            <person name="Chen M."/>
            <person name="He Y."/>
            <person name="Tan F."/>
            <person name="Song X."/>
            <person name="Zheng Q."/>
            <person name="Huang R."/>
            <person name="Yang H."/>
            <person name="Du X."/>
            <person name="Chen L."/>
            <person name="Yang M."/>
            <person name="Gaffney P.M."/>
            <person name="Wang S."/>
            <person name="Luo L."/>
            <person name="She Z."/>
            <person name="Ming Y."/>
            <person name="Huang W."/>
            <person name="Zhang S."/>
            <person name="Huang B."/>
            <person name="Zhang Y."/>
            <person name="Qu T."/>
            <person name="Ni P."/>
            <person name="Miao G."/>
            <person name="Wang J."/>
            <person name="Wang Q."/>
            <person name="Steinberg C.E."/>
            <person name="Wang H."/>
            <person name="Li N."/>
            <person name="Qian L."/>
            <person name="Zhang G."/>
            <person name="Li Y."/>
            <person name="Yang H."/>
            <person name="Liu X."/>
            <person name="Wang J."/>
            <person name="Yin Y."/>
            <person name="Wang J."/>
        </authorList>
    </citation>
    <scope>NUCLEOTIDE SEQUENCE [LARGE SCALE GENOMIC DNA]</scope>
    <source>
        <strain evidence="1">05x7-T-G4-1.051#20</strain>
    </source>
</reference>
<proteinExistence type="predicted"/>
<dbReference type="InterPro" id="IPR051077">
    <property type="entry name" value="Ca-dependent_lectin"/>
</dbReference>
<dbReference type="InParanoid" id="K1PT84"/>
<accession>K1PT84</accession>
<protein>
    <submittedName>
        <fullName evidence="1">Uncharacterized protein</fullName>
    </submittedName>
</protein>
<name>K1PT84_MAGGI</name>
<dbReference type="HOGENOM" id="CLU_056628_2_1_1"/>